<dbReference type="PANTHER" id="PTHR13298:SF11">
    <property type="entry name" value="RAPAMYCIN-INSENSITIVE COMPANION OF MTOR"/>
    <property type="match status" value="1"/>
</dbReference>
<comment type="similarity">
    <text evidence="1">Belongs to the RICTOR family.</text>
</comment>
<dbReference type="Gene3D" id="1.25.10.10">
    <property type="entry name" value="Leucine-rich Repeat Variant"/>
    <property type="match status" value="2"/>
</dbReference>
<comment type="caution">
    <text evidence="6">The sequence shown here is derived from an EMBL/GenBank/DDBJ whole genome shotgun (WGS) entry which is preliminary data.</text>
</comment>
<proteinExistence type="inferred from homology"/>
<feature type="region of interest" description="Disordered" evidence="2">
    <location>
        <begin position="1621"/>
        <end position="1655"/>
    </location>
</feature>
<name>A0A6G0ZEH0_APHCR</name>
<dbReference type="GO" id="GO:0031932">
    <property type="term" value="C:TORC2 complex"/>
    <property type="evidence" value="ECO:0007669"/>
    <property type="project" value="InterPro"/>
</dbReference>
<evidence type="ECO:0000256" key="2">
    <source>
        <dbReference type="SAM" id="MobiDB-lite"/>
    </source>
</evidence>
<evidence type="ECO:0000256" key="1">
    <source>
        <dbReference type="ARBA" id="ARBA00008878"/>
    </source>
</evidence>
<keyword evidence="7" id="KW-1185">Reference proteome</keyword>
<dbReference type="GO" id="GO:0051897">
    <property type="term" value="P:positive regulation of phosphatidylinositol 3-kinase/protein kinase B signal transduction"/>
    <property type="evidence" value="ECO:0007669"/>
    <property type="project" value="TreeGrafter"/>
</dbReference>
<dbReference type="GO" id="GO:0038203">
    <property type="term" value="P:TORC2 signaling"/>
    <property type="evidence" value="ECO:0007669"/>
    <property type="project" value="TreeGrafter"/>
</dbReference>
<dbReference type="InterPro" id="IPR028268">
    <property type="entry name" value="Pianissimo_fam"/>
</dbReference>
<dbReference type="SMART" id="SM01303">
    <property type="entry name" value="RasGEF_N_2"/>
    <property type="match status" value="1"/>
</dbReference>
<dbReference type="PANTHER" id="PTHR13298">
    <property type="entry name" value="CYTOSOLIC REGULATOR PIANISSIMO"/>
    <property type="match status" value="1"/>
</dbReference>
<dbReference type="InterPro" id="IPR029451">
    <property type="entry name" value="RICTOR_M"/>
</dbReference>
<dbReference type="EMBL" id="VUJU01000608">
    <property type="protein sequence ID" value="KAF0769354.1"/>
    <property type="molecule type" value="Genomic_DNA"/>
</dbReference>
<feature type="domain" description="Rapamycin-insensitive companion of mTOR" evidence="5">
    <location>
        <begin position="993"/>
        <end position="1065"/>
    </location>
</feature>
<dbReference type="InterPro" id="IPR029452">
    <property type="entry name" value="RICTOR_V"/>
</dbReference>
<protein>
    <submittedName>
        <fullName evidence="6">Rapamycin-insensitive companion of mTOR</fullName>
    </submittedName>
</protein>
<dbReference type="Pfam" id="PF14663">
    <property type="entry name" value="RasGEF_N_2"/>
    <property type="match status" value="1"/>
</dbReference>
<feature type="compositionally biased region" description="Polar residues" evidence="2">
    <location>
        <begin position="1148"/>
        <end position="1159"/>
    </location>
</feature>
<feature type="domain" description="Rapamycin-insensitive companion of mTOR N-terminal" evidence="4">
    <location>
        <begin position="73"/>
        <end position="454"/>
    </location>
</feature>
<dbReference type="Pfam" id="PF14666">
    <property type="entry name" value="RICTOR_M"/>
    <property type="match status" value="1"/>
</dbReference>
<evidence type="ECO:0000313" key="6">
    <source>
        <dbReference type="EMBL" id="KAF0769354.1"/>
    </source>
</evidence>
<dbReference type="InterPro" id="IPR016024">
    <property type="entry name" value="ARM-type_fold"/>
</dbReference>
<dbReference type="SMART" id="SM01307">
    <property type="entry name" value="RICTOR_M"/>
    <property type="match status" value="1"/>
</dbReference>
<dbReference type="Pfam" id="PF14668">
    <property type="entry name" value="RICTOR_V"/>
    <property type="match status" value="1"/>
</dbReference>
<evidence type="ECO:0000259" key="5">
    <source>
        <dbReference type="SMART" id="SM01310"/>
    </source>
</evidence>
<evidence type="ECO:0000259" key="3">
    <source>
        <dbReference type="SMART" id="SM01307"/>
    </source>
</evidence>
<dbReference type="Pfam" id="PF14664">
    <property type="entry name" value="RICTOR_N"/>
    <property type="match status" value="1"/>
</dbReference>
<feature type="domain" description="Rapamycin-insensitive companion of mTOR middle" evidence="3">
    <location>
        <begin position="580"/>
        <end position="804"/>
    </location>
</feature>
<accession>A0A6G0ZEH0</accession>
<dbReference type="InterPro" id="IPR028267">
    <property type="entry name" value="Pianissimo_N"/>
</dbReference>
<feature type="compositionally biased region" description="Polar residues" evidence="2">
    <location>
        <begin position="1643"/>
        <end position="1655"/>
    </location>
</feature>
<dbReference type="Proteomes" id="UP000478052">
    <property type="component" value="Unassembled WGS sequence"/>
</dbReference>
<dbReference type="InterPro" id="IPR011989">
    <property type="entry name" value="ARM-like"/>
</dbReference>
<organism evidence="6 7">
    <name type="scientific">Aphis craccivora</name>
    <name type="common">Cowpea aphid</name>
    <dbReference type="NCBI Taxonomy" id="307492"/>
    <lineage>
        <taxon>Eukaryota</taxon>
        <taxon>Metazoa</taxon>
        <taxon>Ecdysozoa</taxon>
        <taxon>Arthropoda</taxon>
        <taxon>Hexapoda</taxon>
        <taxon>Insecta</taxon>
        <taxon>Pterygota</taxon>
        <taxon>Neoptera</taxon>
        <taxon>Paraneoptera</taxon>
        <taxon>Hemiptera</taxon>
        <taxon>Sternorrhyncha</taxon>
        <taxon>Aphidomorpha</taxon>
        <taxon>Aphidoidea</taxon>
        <taxon>Aphididae</taxon>
        <taxon>Aphidini</taxon>
        <taxon>Aphis</taxon>
        <taxon>Aphis</taxon>
    </lineage>
</organism>
<evidence type="ECO:0000259" key="4">
    <source>
        <dbReference type="SMART" id="SM01308"/>
    </source>
</evidence>
<dbReference type="OrthoDB" id="271111at2759"/>
<dbReference type="SMART" id="SM01308">
    <property type="entry name" value="RICTOR_N"/>
    <property type="match status" value="1"/>
</dbReference>
<dbReference type="SMART" id="SM01310">
    <property type="entry name" value="RICTOR_V"/>
    <property type="match status" value="1"/>
</dbReference>
<reference evidence="6 7" key="1">
    <citation type="submission" date="2019-08" db="EMBL/GenBank/DDBJ databases">
        <title>Whole genome of Aphis craccivora.</title>
        <authorList>
            <person name="Voronova N.V."/>
            <person name="Shulinski R.S."/>
            <person name="Bandarenka Y.V."/>
            <person name="Zhorov D.G."/>
            <person name="Warner D."/>
        </authorList>
    </citation>
    <scope>NUCLEOTIDE SEQUENCE [LARGE SCALE GENOMIC DNA]</scope>
    <source>
        <strain evidence="6">180601</strain>
        <tissue evidence="6">Whole Body</tissue>
    </source>
</reference>
<gene>
    <name evidence="6" type="ORF">FWK35_00005301</name>
</gene>
<dbReference type="GO" id="GO:0043539">
    <property type="term" value="F:protein serine/threonine kinase activator activity"/>
    <property type="evidence" value="ECO:0007669"/>
    <property type="project" value="TreeGrafter"/>
</dbReference>
<feature type="region of interest" description="Disordered" evidence="2">
    <location>
        <begin position="1138"/>
        <end position="1164"/>
    </location>
</feature>
<sequence length="1655" mass="186062">MLTPPDPVPLTCQFGSIGIVKCTRINLEQCFPGRNDFEDEAVQLDLVSKPRESLKKIFSNLIQTQGFSDNKKLCLLNALVKILSSTDTSENISEVFGFSTFEIMCCLIPSLLSDSSDVRAAGLRAIRHCIKKPEDITSLVRLRLTILICRSLELLLDNESERLQALRIIRKSCTVCPQQFPNAFTHSLSAIAMCAHGPSKDQLHRACVATLCELCLLNPQAFVVGCGLKALRHVLITSELPLRMAECVLGTLLWMLNNPDTRKLVSFDFGQLASHFTDFNPISKPNDKNSYGETAHGTLVSLLRSWIGVLYFCDPSGENSKSGLSSIVRALHVQNSSTRIAIINLLREILGFCPAEWVDDVDIAIESVNPYKYREKFGLNSGYIYTEAMDLIPSLSRKRVNLVNLPQSILVSCLLELKLDEALVQVILTSDNVLSVQSTILLGEFLHLADSIVPKNIKPALSDLVAYALEGRPSTKYVNYSASIEEFDQVLCSSEDRFIFYPVKTVHPEKSEIFIGDNVKKSNAMAAISALAKLYKTLNHEPMPATIGLYHAMNLFGPKVSMLRYVTHKKQSKHKGAQSVLTKECEDFVKESGVLIVKEAVAWKWDPIRSALKTRIKDVNKLDDICYNLFVQRLIEYFRPSSKMYGDVELRPEVLPLNLFTLALFDLVDDLMDAPNESGESFLNILLDDLHWQLEALTSSNYSYSCYLNPQRLAVTLSQHYFLMLGRVSSTERGRYCLDKTKIFPLLLNIAVNTHLCCYVKLIVSCLDYTTDSFPRVLLGRVLSCSQQKSRLYATRFLRILLRFNAHRAEDVVATGLWILELLITQTADDNPVVSMAALDALDEACDYNEYLKMLIGLRPNILQLGDRGLLLLVRFLSDTAGYKYLSESSFVTNQLHNWGTHFNFRYVLIVEGELHDQLTLHQRHEDGHYKTRLTSDMSRNQIPSICLPAHLYSQIAVHENGFQAVVKDIYFRNITQLILNLVQESPAKDKDQLHLKAALWAVGHFGSVPQGACYLANNGVLKALCKTATSYPVYSIRATALYALALISSNRAGAAHLRNAGWNVLHRVYLEDEFYKIKDKRADSNLASTPSDSSQGLVSDWVDDTAWDPSAQGSGKKKWSTLPANCASWSRHQSHIRSLSESKTTDDSQQLEQANSPPENMCASYRLRSDSSCTVDSSTSGVSSGESGFYTRHADYSFYHDRYQTLSPIPSSSSLSTIPIETFSKMSTVSEGSKLPRRNSFGYRTLKMIQKGISRKNSRSMTIQHQSSAADMFDMLADQEMDKISPLIRPREFRQSLNTNYSQFDPESEKSSITSNKGCHYIIKDQYNELCYGGITLPFDLGLIFSNIEKESESVPTPDYEDLSCFKYLSTGSEVLSTDDSDTEEVIADPLPIRRQRSHNRSMCMLCSVNEHVNRSATRNRKVSSSSLRRCRTETESSYGMGVEGESPILLPWQHNKSSCLHEASGFGTGSNESGASSDISSLAQRSTLADRITKSRSALRRDILKLVEQLPNPVLYKMSTQSLLQMKQMYGDLFHDICIYSDVCNLLADHHYHIQARRYMHELFLDAPFKELYEEPAMILGRQSPLETSSTNCTSNDEIEKGHGDSELEVIMEAEMEHKRQSSEVTAEWKPAMTISRQRKQTVYDSSSQRSQE</sequence>
<evidence type="ECO:0000313" key="7">
    <source>
        <dbReference type="Proteomes" id="UP000478052"/>
    </source>
</evidence>
<dbReference type="SUPFAM" id="SSF48371">
    <property type="entry name" value="ARM repeat"/>
    <property type="match status" value="1"/>
</dbReference>
<dbReference type="InterPro" id="IPR029453">
    <property type="entry name" value="Rictor_IV"/>
</dbReference>